<evidence type="ECO:0000256" key="6">
    <source>
        <dbReference type="RuleBase" id="RU362119"/>
    </source>
</evidence>
<dbReference type="InterPro" id="IPR029052">
    <property type="entry name" value="Metallo-depent_PP-like"/>
</dbReference>
<evidence type="ECO:0000256" key="3">
    <source>
        <dbReference type="ARBA" id="ARBA00022729"/>
    </source>
</evidence>
<evidence type="ECO:0000259" key="7">
    <source>
        <dbReference type="Pfam" id="PF00149"/>
    </source>
</evidence>
<dbReference type="InterPro" id="IPR006179">
    <property type="entry name" value="5_nucleotidase/apyrase"/>
</dbReference>
<comment type="caution">
    <text evidence="9">The sequence shown here is derived from an EMBL/GenBank/DDBJ whole genome shotgun (WGS) entry which is preliminary data.</text>
</comment>
<feature type="chain" id="PRO_5027152374" evidence="6">
    <location>
        <begin position="25"/>
        <end position="534"/>
    </location>
</feature>
<evidence type="ECO:0000313" key="10">
    <source>
        <dbReference type="Proteomes" id="UP000469011"/>
    </source>
</evidence>
<gene>
    <name evidence="9" type="ORF">GTK09_00345</name>
</gene>
<name>A0A6N9SY47_9HYPH</name>
<evidence type="ECO:0000256" key="5">
    <source>
        <dbReference type="ARBA" id="ARBA00022801"/>
    </source>
</evidence>
<dbReference type="PANTHER" id="PTHR11575">
    <property type="entry name" value="5'-NUCLEOTIDASE-RELATED"/>
    <property type="match status" value="1"/>
</dbReference>
<dbReference type="InterPro" id="IPR008334">
    <property type="entry name" value="5'-Nucleotdase_C"/>
</dbReference>
<dbReference type="SUPFAM" id="SSF55816">
    <property type="entry name" value="5'-nucleotidase (syn. UDP-sugar hydrolase), C-terminal domain"/>
    <property type="match status" value="1"/>
</dbReference>
<dbReference type="FunFam" id="3.60.21.10:FF:000020">
    <property type="entry name" value="NT5E isoform 4"/>
    <property type="match status" value="1"/>
</dbReference>
<dbReference type="GO" id="GO:0046872">
    <property type="term" value="F:metal ion binding"/>
    <property type="evidence" value="ECO:0007669"/>
    <property type="project" value="UniProtKB-KW"/>
</dbReference>
<dbReference type="GO" id="GO:0009166">
    <property type="term" value="P:nucleotide catabolic process"/>
    <property type="evidence" value="ECO:0007669"/>
    <property type="project" value="InterPro"/>
</dbReference>
<dbReference type="PROSITE" id="PS00786">
    <property type="entry name" value="5_NUCLEOTIDASE_2"/>
    <property type="match status" value="1"/>
</dbReference>
<dbReference type="InterPro" id="IPR036907">
    <property type="entry name" value="5'-Nucleotdase_C_sf"/>
</dbReference>
<dbReference type="RefSeq" id="WP_163460506.1">
    <property type="nucleotide sequence ID" value="NZ_JAAAMG010000001.1"/>
</dbReference>
<dbReference type="InterPro" id="IPR004843">
    <property type="entry name" value="Calcineurin-like_PHP"/>
</dbReference>
<dbReference type="PRINTS" id="PR01607">
    <property type="entry name" value="APYRASEFAMLY"/>
</dbReference>
<evidence type="ECO:0000313" key="9">
    <source>
        <dbReference type="EMBL" id="NDW02865.1"/>
    </source>
</evidence>
<accession>A0A6N9SY47</accession>
<dbReference type="Gene3D" id="3.90.780.10">
    <property type="entry name" value="5'-Nucleotidase, C-terminal domain"/>
    <property type="match status" value="1"/>
</dbReference>
<dbReference type="AlphaFoldDB" id="A0A6N9SY47"/>
<dbReference type="Proteomes" id="UP000469011">
    <property type="component" value="Unassembled WGS sequence"/>
</dbReference>
<dbReference type="InterPro" id="IPR006146">
    <property type="entry name" value="5'-Nucleotdase_CS"/>
</dbReference>
<organism evidence="9 10">
    <name type="scientific">Jiella pacifica</name>
    <dbReference type="NCBI Taxonomy" id="2696469"/>
    <lineage>
        <taxon>Bacteria</taxon>
        <taxon>Pseudomonadati</taxon>
        <taxon>Pseudomonadota</taxon>
        <taxon>Alphaproteobacteria</taxon>
        <taxon>Hyphomicrobiales</taxon>
        <taxon>Aurantimonadaceae</taxon>
        <taxon>Jiella</taxon>
    </lineage>
</organism>
<dbReference type="Pfam" id="PF02872">
    <property type="entry name" value="5_nucleotid_C"/>
    <property type="match status" value="1"/>
</dbReference>
<dbReference type="Pfam" id="PF00149">
    <property type="entry name" value="Metallophos"/>
    <property type="match status" value="1"/>
</dbReference>
<keyword evidence="3 6" id="KW-0732">Signal</keyword>
<dbReference type="CDD" id="cd07409">
    <property type="entry name" value="MPP_CD73_N"/>
    <property type="match status" value="1"/>
</dbReference>
<keyword evidence="10" id="KW-1185">Reference proteome</keyword>
<keyword evidence="5 6" id="KW-0378">Hydrolase</keyword>
<protein>
    <submittedName>
        <fullName evidence="9">Multifunctional 2',3'-cyclic-nucleotide 2'-phosphodiesterase/5'-nucleotidase/3'-nucleotidase</fullName>
    </submittedName>
</protein>
<evidence type="ECO:0000256" key="1">
    <source>
        <dbReference type="ARBA" id="ARBA00006654"/>
    </source>
</evidence>
<evidence type="ECO:0000256" key="4">
    <source>
        <dbReference type="ARBA" id="ARBA00022741"/>
    </source>
</evidence>
<evidence type="ECO:0000256" key="2">
    <source>
        <dbReference type="ARBA" id="ARBA00022723"/>
    </source>
</evidence>
<dbReference type="GO" id="GO:0016788">
    <property type="term" value="F:hydrolase activity, acting on ester bonds"/>
    <property type="evidence" value="ECO:0007669"/>
    <property type="project" value="InterPro"/>
</dbReference>
<feature type="signal peptide" evidence="6">
    <location>
        <begin position="1"/>
        <end position="24"/>
    </location>
</feature>
<proteinExistence type="inferred from homology"/>
<sequence length="534" mass="57079">MMKHLLGSAAAMALLAFGTTAAFADFTLTILHTNDFHSRVEPINKYDSTCEGDDVAENKCFGGSARLFTAIMAAKQAAENPILVDGGDQFQGTLFYTQYKGKAAAEMMNALGYEAMTVGNHEFDDGPKVLRDFIKAVDFPVLLANADVSKEPELAEAVKPSVVVEKNGQKIGLLGVAPADTGELSSPGKAITFSDPVEALKREVKTLTDQGVDKIVLLSHSGYREDQRIAAEVPGLDVIVGGHSHSLLSNTDDKAEGPYPTMVKGPDGHDVPIVQAYAYGKYLGELTVTFDDAGVVKSAAGQPLILDGKITEDSKLAERIAELAKPLEEIRKKVVAETTQPIDGSREACRAGECQMGDLVADAMLDRVKDQGVEIAITNGGGLRASIDAGPVTMGEVLTVLPFQNTLATFKLKGADLKAALENGVSQVEDGAGRFPQVAGLQFTWSKSAKPGERIKEVMVEQGDETVPLDPDETYLVVSNNYMRTGGDGYTPFAEKATDAYDFGPGLDEVLADYLARDNIPYEPYTDGRITEVD</sequence>
<dbReference type="SUPFAM" id="SSF56300">
    <property type="entry name" value="Metallo-dependent phosphatases"/>
    <property type="match status" value="1"/>
</dbReference>
<dbReference type="PROSITE" id="PS00785">
    <property type="entry name" value="5_NUCLEOTIDASE_1"/>
    <property type="match status" value="1"/>
</dbReference>
<keyword evidence="2" id="KW-0479">Metal-binding</keyword>
<comment type="similarity">
    <text evidence="1 6">Belongs to the 5'-nucleotidase family.</text>
</comment>
<reference evidence="9 10" key="1">
    <citation type="submission" date="2020-01" db="EMBL/GenBank/DDBJ databases">
        <title>Jiella pacifica sp. nov.</title>
        <authorList>
            <person name="Xue Z."/>
            <person name="Zhu S."/>
            <person name="Chen J."/>
            <person name="Yang J."/>
        </authorList>
    </citation>
    <scope>NUCLEOTIDE SEQUENCE [LARGE SCALE GENOMIC DNA]</scope>
    <source>
        <strain evidence="9 10">40Bstr34</strain>
    </source>
</reference>
<evidence type="ECO:0000259" key="8">
    <source>
        <dbReference type="Pfam" id="PF02872"/>
    </source>
</evidence>
<feature type="domain" description="5'-Nucleotidase C-terminal" evidence="8">
    <location>
        <begin position="334"/>
        <end position="494"/>
    </location>
</feature>
<dbReference type="GO" id="GO:0000166">
    <property type="term" value="F:nucleotide binding"/>
    <property type="evidence" value="ECO:0007669"/>
    <property type="project" value="UniProtKB-KW"/>
</dbReference>
<keyword evidence="4 6" id="KW-0547">Nucleotide-binding</keyword>
<dbReference type="PANTHER" id="PTHR11575:SF24">
    <property type="entry name" value="5'-NUCLEOTIDASE"/>
    <property type="match status" value="1"/>
</dbReference>
<feature type="domain" description="Calcineurin-like phosphoesterase" evidence="7">
    <location>
        <begin position="29"/>
        <end position="246"/>
    </location>
</feature>
<dbReference type="Gene3D" id="3.60.21.10">
    <property type="match status" value="1"/>
</dbReference>
<dbReference type="EMBL" id="JAAAMG010000001">
    <property type="protein sequence ID" value="NDW02865.1"/>
    <property type="molecule type" value="Genomic_DNA"/>
</dbReference>